<comment type="caution">
    <text evidence="2">The sequence shown here is derived from an EMBL/GenBank/DDBJ whole genome shotgun (WGS) entry which is preliminary data.</text>
</comment>
<reference evidence="2 3" key="1">
    <citation type="journal article" date="2016" name="Nat. Commun.">
        <title>Thousands of microbial genomes shed light on interconnected biogeochemical processes in an aquifer system.</title>
        <authorList>
            <person name="Anantharaman K."/>
            <person name="Brown C.T."/>
            <person name="Hug L.A."/>
            <person name="Sharon I."/>
            <person name="Castelle C.J."/>
            <person name="Probst A.J."/>
            <person name="Thomas B.C."/>
            <person name="Singh A."/>
            <person name="Wilkins M.J."/>
            <person name="Karaoz U."/>
            <person name="Brodie E.L."/>
            <person name="Williams K.H."/>
            <person name="Hubbard S.S."/>
            <person name="Banfield J.F."/>
        </authorList>
    </citation>
    <scope>NUCLEOTIDE SEQUENCE [LARGE SCALE GENOMIC DNA]</scope>
</reference>
<dbReference type="AlphaFoldDB" id="A0A1G2FUS4"/>
<dbReference type="Pfam" id="PF01936">
    <property type="entry name" value="NYN"/>
    <property type="match status" value="1"/>
</dbReference>
<dbReference type="GO" id="GO:0004540">
    <property type="term" value="F:RNA nuclease activity"/>
    <property type="evidence" value="ECO:0007669"/>
    <property type="project" value="InterPro"/>
</dbReference>
<organism evidence="2 3">
    <name type="scientific">Candidatus Portnoybacteria bacterium RIFCSPLOWO2_02_FULL_39_11</name>
    <dbReference type="NCBI Taxonomy" id="1802001"/>
    <lineage>
        <taxon>Bacteria</taxon>
        <taxon>Candidatus Portnoyibacteriota</taxon>
    </lineage>
</organism>
<dbReference type="PANTHER" id="PTHR35458">
    <property type="entry name" value="SLR0755 PROTEIN"/>
    <property type="match status" value="1"/>
</dbReference>
<dbReference type="InterPro" id="IPR021139">
    <property type="entry name" value="NYN"/>
</dbReference>
<name>A0A1G2FUS4_9BACT</name>
<protein>
    <recommendedName>
        <fullName evidence="1">NYN domain-containing protein</fullName>
    </recommendedName>
</protein>
<dbReference type="Gene3D" id="3.40.50.1010">
    <property type="entry name" value="5'-nuclease"/>
    <property type="match status" value="1"/>
</dbReference>
<dbReference type="EMBL" id="MHNF01000007">
    <property type="protein sequence ID" value="OGZ41819.1"/>
    <property type="molecule type" value="Genomic_DNA"/>
</dbReference>
<evidence type="ECO:0000313" key="2">
    <source>
        <dbReference type="EMBL" id="OGZ41819.1"/>
    </source>
</evidence>
<dbReference type="InterPro" id="IPR047140">
    <property type="entry name" value="LabA"/>
</dbReference>
<feature type="domain" description="NYN" evidence="1">
    <location>
        <begin position="10"/>
        <end position="116"/>
    </location>
</feature>
<proteinExistence type="predicted"/>
<sequence length="116" mass="13190">MKKNENNFAFIDGQNLNLGIQSLGWKLDFARFRRYLAEKYSVTTAYYFIGYVSGNQPLYSRLQKMGYVLVLKPTIPDGEGNVKGNIDADLVLQALVDWPNYDQAIIVSSDGDFIRL</sequence>
<evidence type="ECO:0000313" key="3">
    <source>
        <dbReference type="Proteomes" id="UP000177126"/>
    </source>
</evidence>
<accession>A0A1G2FUS4</accession>
<gene>
    <name evidence="2" type="ORF">A3B04_03085</name>
</gene>
<evidence type="ECO:0000259" key="1">
    <source>
        <dbReference type="Pfam" id="PF01936"/>
    </source>
</evidence>
<dbReference type="PANTHER" id="PTHR35458:SF2">
    <property type="entry name" value="SLR0755 PROTEIN"/>
    <property type="match status" value="1"/>
</dbReference>
<dbReference type="Proteomes" id="UP000177126">
    <property type="component" value="Unassembled WGS sequence"/>
</dbReference>